<reference evidence="2 3" key="1">
    <citation type="submission" date="2015-06" db="EMBL/GenBank/DDBJ databases">
        <title>Draft genome assembly of filamentous brackish cyanobacterium Limnoraphis robusta strain CS-951.</title>
        <authorList>
            <person name="Willis A."/>
            <person name="Parks M."/>
            <person name="Burford M.A."/>
        </authorList>
    </citation>
    <scope>NUCLEOTIDE SEQUENCE [LARGE SCALE GENOMIC DNA]</scope>
    <source>
        <strain evidence="2 3">CS-951</strain>
    </source>
</reference>
<evidence type="ECO:0000256" key="1">
    <source>
        <dbReference type="SAM" id="MobiDB-lite"/>
    </source>
</evidence>
<evidence type="ECO:0000313" key="2">
    <source>
        <dbReference type="EMBL" id="KKD36234.1"/>
    </source>
</evidence>
<dbReference type="RefSeq" id="WP_046280510.1">
    <property type="nucleotide sequence ID" value="NZ_LATL02000241.1"/>
</dbReference>
<dbReference type="OrthoDB" id="289296at2"/>
<feature type="region of interest" description="Disordered" evidence="1">
    <location>
        <begin position="64"/>
        <end position="85"/>
    </location>
</feature>
<dbReference type="Pfam" id="PF10985">
    <property type="entry name" value="DUF2805"/>
    <property type="match status" value="1"/>
</dbReference>
<name>A0A0F5YBG1_9CYAN</name>
<dbReference type="PATRIC" id="fig|1637645.4.peg.4782"/>
<dbReference type="EMBL" id="LATL02000241">
    <property type="protein sequence ID" value="KKD36234.1"/>
    <property type="molecule type" value="Genomic_DNA"/>
</dbReference>
<evidence type="ECO:0008006" key="4">
    <source>
        <dbReference type="Google" id="ProtNLM"/>
    </source>
</evidence>
<accession>A0A0F5YBG1</accession>
<protein>
    <recommendedName>
        <fullName evidence="4">TIGR03643 family protein</fullName>
    </recommendedName>
</protein>
<gene>
    <name evidence="2" type="ORF">WN50_20830</name>
</gene>
<dbReference type="Proteomes" id="UP000033607">
    <property type="component" value="Unassembled WGS sequence"/>
</dbReference>
<sequence>MTQEINLDEQTIDRVVEMAWEDRTPFEAIEIQFGLKEKDVIALMRREMKPSSFRMWRKRVSGRNTKHLQKRDFDKGRFKSANQKT</sequence>
<comment type="caution">
    <text evidence="2">The sequence shown here is derived from an EMBL/GenBank/DDBJ whole genome shotgun (WGS) entry which is preliminary data.</text>
</comment>
<organism evidence="2 3">
    <name type="scientific">Limnoraphis robusta CS-951</name>
    <dbReference type="NCBI Taxonomy" id="1637645"/>
    <lineage>
        <taxon>Bacteria</taxon>
        <taxon>Bacillati</taxon>
        <taxon>Cyanobacteriota</taxon>
        <taxon>Cyanophyceae</taxon>
        <taxon>Oscillatoriophycideae</taxon>
        <taxon>Oscillatoriales</taxon>
        <taxon>Sirenicapillariaceae</taxon>
        <taxon>Limnoraphis</taxon>
    </lineage>
</organism>
<dbReference type="InterPro" id="IPR019882">
    <property type="entry name" value="CHP03643"/>
</dbReference>
<dbReference type="NCBIfam" id="TIGR03643">
    <property type="entry name" value="TIGR03643 family protein"/>
    <property type="match status" value="1"/>
</dbReference>
<dbReference type="AlphaFoldDB" id="A0A0F5YBG1"/>
<evidence type="ECO:0000313" key="3">
    <source>
        <dbReference type="Proteomes" id="UP000033607"/>
    </source>
</evidence>
<proteinExistence type="predicted"/>